<comment type="similarity">
    <text evidence="3">Belongs to the steroid 5-alpha reductase family.</text>
</comment>
<dbReference type="Gene3D" id="1.20.120.1630">
    <property type="match status" value="1"/>
</dbReference>
<keyword evidence="7" id="KW-0256">Endoplasmic reticulum</keyword>
<feature type="transmembrane region" description="Helical" evidence="17">
    <location>
        <begin position="84"/>
        <end position="107"/>
    </location>
</feature>
<evidence type="ECO:0000256" key="10">
    <source>
        <dbReference type="ARBA" id="ARBA00022989"/>
    </source>
</evidence>
<dbReference type="AlphaFoldDB" id="A0AAF0E8B7"/>
<evidence type="ECO:0000256" key="3">
    <source>
        <dbReference type="ARBA" id="ARBA00007742"/>
    </source>
</evidence>
<comment type="pathway">
    <text evidence="2">Lipid metabolism; fatty acid biosynthesis.</text>
</comment>
<dbReference type="InterPro" id="IPR000626">
    <property type="entry name" value="Ubiquitin-like_dom"/>
</dbReference>
<comment type="subcellular location">
    <subcellularLocation>
        <location evidence="1">Endoplasmic reticulum membrane</location>
        <topology evidence="1">Multi-pass membrane protein</topology>
    </subcellularLocation>
</comment>
<dbReference type="PROSITE" id="PS50053">
    <property type="entry name" value="UBIQUITIN_2"/>
    <property type="match status" value="1"/>
</dbReference>
<feature type="transmembrane region" description="Helical" evidence="17">
    <location>
        <begin position="263"/>
        <end position="282"/>
    </location>
</feature>
<accession>A0AAF0E8B7</accession>
<evidence type="ECO:0000256" key="15">
    <source>
        <dbReference type="ARBA" id="ARBA00051495"/>
    </source>
</evidence>
<dbReference type="FunFam" id="1.20.120.1630:FF:000010">
    <property type="entry name" value="Steroid alpha reductase family protein"/>
    <property type="match status" value="1"/>
</dbReference>
<feature type="transmembrane region" description="Helical" evidence="17">
    <location>
        <begin position="166"/>
        <end position="184"/>
    </location>
</feature>
<evidence type="ECO:0000256" key="5">
    <source>
        <dbReference type="ARBA" id="ARBA00022516"/>
    </source>
</evidence>
<keyword evidence="5" id="KW-0444">Lipid biosynthesis</keyword>
<feature type="domain" description="Ubiquitin-like" evidence="18">
    <location>
        <begin position="1"/>
        <end position="77"/>
    </location>
</feature>
<evidence type="ECO:0000256" key="7">
    <source>
        <dbReference type="ARBA" id="ARBA00022824"/>
    </source>
</evidence>
<dbReference type="PROSITE" id="PS50244">
    <property type="entry name" value="S5A_REDUCTASE"/>
    <property type="match status" value="1"/>
</dbReference>
<dbReference type="EC" id="1.3.1.93" evidence="4"/>
<sequence>MQLFVESRGKIKGAYFPLEMNMPEDATLGMLKNGIAHLVPGLPIARQRLTDAQKKPLVGDEKRLMDLGIENNARLAVKDLGPQISWRTVFIVEYAGPLLIHPIIYYLAPLLWAHFGYQFDKSLVQQLVLVLVVLHFVKREMESVFVHRFSNATMPAFNIVKNSGHYWLLSGVLLAGGVYSPSLGAQAVQGSIRDNVVYMGACLLLWVVAELGNLQSHIILMNLRPKGTRVRQIPRGALFELVSCPNYFFESLAWLAITLMTLSLSALIFLVVSTVQMTLWAIKKHKNYRREFAEQYPRQRKIMFPFVF</sequence>
<evidence type="ECO:0000256" key="12">
    <source>
        <dbReference type="ARBA" id="ARBA00023098"/>
    </source>
</evidence>
<evidence type="ECO:0000256" key="1">
    <source>
        <dbReference type="ARBA" id="ARBA00004477"/>
    </source>
</evidence>
<gene>
    <name evidence="19" type="primary">TSC13</name>
    <name evidence="19" type="ORF">MCAP1_001688</name>
</gene>
<evidence type="ECO:0000313" key="19">
    <source>
        <dbReference type="EMBL" id="WFD19458.1"/>
    </source>
</evidence>
<evidence type="ECO:0000256" key="16">
    <source>
        <dbReference type="ARBA" id="ARBA00058640"/>
    </source>
</evidence>
<evidence type="ECO:0000256" key="8">
    <source>
        <dbReference type="ARBA" id="ARBA00022832"/>
    </source>
</evidence>
<keyword evidence="13 17" id="KW-0472">Membrane</keyword>
<evidence type="ECO:0000256" key="9">
    <source>
        <dbReference type="ARBA" id="ARBA00022857"/>
    </source>
</evidence>
<keyword evidence="14" id="KW-0275">Fatty acid biosynthesis</keyword>
<proteinExistence type="inferred from homology"/>
<keyword evidence="20" id="KW-1185">Reference proteome</keyword>
<evidence type="ECO:0000256" key="11">
    <source>
        <dbReference type="ARBA" id="ARBA00023002"/>
    </source>
</evidence>
<reference evidence="19" key="1">
    <citation type="submission" date="2023-03" db="EMBL/GenBank/DDBJ databases">
        <title>Mating type loci evolution in Malassezia.</title>
        <authorList>
            <person name="Coelho M.A."/>
        </authorList>
    </citation>
    <scope>NUCLEOTIDE SEQUENCE</scope>
    <source>
        <strain evidence="19">CBS 10434</strain>
    </source>
</reference>
<dbReference type="GO" id="GO:0102758">
    <property type="term" value="F:very-long-chain enoyl-CoA reductase activity"/>
    <property type="evidence" value="ECO:0007669"/>
    <property type="project" value="UniProtKB-EC"/>
</dbReference>
<keyword evidence="8" id="KW-0276">Fatty acid metabolism</keyword>
<keyword evidence="9" id="KW-0521">NADP</keyword>
<dbReference type="GO" id="GO:0042761">
    <property type="term" value="P:very long-chain fatty acid biosynthetic process"/>
    <property type="evidence" value="ECO:0007669"/>
    <property type="project" value="TreeGrafter"/>
</dbReference>
<dbReference type="PANTHER" id="PTHR10556">
    <property type="entry name" value="3-OXO-5-ALPHA-STEROID 4-DEHYDROGENASE"/>
    <property type="match status" value="1"/>
</dbReference>
<dbReference type="GO" id="GO:0005789">
    <property type="term" value="C:endoplasmic reticulum membrane"/>
    <property type="evidence" value="ECO:0007669"/>
    <property type="project" value="UniProtKB-SubCell"/>
</dbReference>
<evidence type="ECO:0000256" key="13">
    <source>
        <dbReference type="ARBA" id="ARBA00023136"/>
    </source>
</evidence>
<organism evidence="19 20">
    <name type="scientific">Malassezia caprae</name>
    <dbReference type="NCBI Taxonomy" id="1381934"/>
    <lineage>
        <taxon>Eukaryota</taxon>
        <taxon>Fungi</taxon>
        <taxon>Dikarya</taxon>
        <taxon>Basidiomycota</taxon>
        <taxon>Ustilaginomycotina</taxon>
        <taxon>Malasseziomycetes</taxon>
        <taxon>Malasseziales</taxon>
        <taxon>Malasseziaceae</taxon>
        <taxon>Malassezia</taxon>
    </lineage>
</organism>
<evidence type="ECO:0000313" key="20">
    <source>
        <dbReference type="Proteomes" id="UP001220961"/>
    </source>
</evidence>
<comment type="catalytic activity">
    <reaction evidence="15">
        <text>a very-long-chain 2,3-saturated fatty acyl-CoA + NADP(+) = a very-long-chain (2E)-enoyl-CoA + NADPH + H(+)</text>
        <dbReference type="Rhea" id="RHEA:14473"/>
        <dbReference type="ChEBI" id="CHEBI:15378"/>
        <dbReference type="ChEBI" id="CHEBI:57783"/>
        <dbReference type="ChEBI" id="CHEBI:58349"/>
        <dbReference type="ChEBI" id="CHEBI:83724"/>
        <dbReference type="ChEBI" id="CHEBI:83728"/>
        <dbReference type="EC" id="1.3.1.93"/>
    </reaction>
</comment>
<evidence type="ECO:0000256" key="4">
    <source>
        <dbReference type="ARBA" id="ARBA00012530"/>
    </source>
</evidence>
<dbReference type="InterPro" id="IPR039357">
    <property type="entry name" value="SRD5A/TECR"/>
</dbReference>
<dbReference type="Pfam" id="PF02544">
    <property type="entry name" value="Steroid_dh"/>
    <property type="match status" value="1"/>
</dbReference>
<dbReference type="Proteomes" id="UP001220961">
    <property type="component" value="Chromosome 3"/>
</dbReference>
<dbReference type="InterPro" id="IPR001104">
    <property type="entry name" value="3-oxo-5_a-steroid_4-DH_C"/>
</dbReference>
<keyword evidence="11 19" id="KW-0560">Oxidoreductase</keyword>
<keyword evidence="10 17" id="KW-1133">Transmembrane helix</keyword>
<protein>
    <recommendedName>
        <fullName evidence="4">very-long-chain enoyl-CoA reductase</fullName>
        <ecNumber evidence="4">1.3.1.93</ecNumber>
    </recommendedName>
</protein>
<comment type="function">
    <text evidence="16">Catalyzes the last of the four reactions of the long-chain fatty acids elongation cycle. This endoplasmic reticulum-bound enzymatic process, allows the addition of 2 carbons to the chain of long- and very long-chain fatty acids/VLCFAs per cycle. This enzyme reduces the trans-2,3-enoyl-CoA fatty acid intermediate to an acyl-CoA that can be further elongated by entering a new cycle of elongation. Thereby, it participates in the production of VLCFAs of different chain lengths that are involved in multiple biological processes as precursors of membrane lipids and lipid mediators.</text>
</comment>
<feature type="transmembrane region" description="Helical" evidence="17">
    <location>
        <begin position="196"/>
        <end position="216"/>
    </location>
</feature>
<dbReference type="EMBL" id="CP119910">
    <property type="protein sequence ID" value="WFD19458.1"/>
    <property type="molecule type" value="Genomic_DNA"/>
</dbReference>
<evidence type="ECO:0000256" key="17">
    <source>
        <dbReference type="SAM" id="Phobius"/>
    </source>
</evidence>
<evidence type="ECO:0000259" key="18">
    <source>
        <dbReference type="PROSITE" id="PS50053"/>
    </source>
</evidence>
<evidence type="ECO:0000256" key="2">
    <source>
        <dbReference type="ARBA" id="ARBA00005194"/>
    </source>
</evidence>
<dbReference type="PANTHER" id="PTHR10556:SF28">
    <property type="entry name" value="VERY-LONG-CHAIN ENOYL-COA REDUCTASE"/>
    <property type="match status" value="1"/>
</dbReference>
<name>A0AAF0E8B7_9BASI</name>
<evidence type="ECO:0000256" key="6">
    <source>
        <dbReference type="ARBA" id="ARBA00022692"/>
    </source>
</evidence>
<keyword evidence="12" id="KW-0443">Lipid metabolism</keyword>
<dbReference type="Gene3D" id="3.10.20.90">
    <property type="entry name" value="Phosphatidylinositol 3-kinase Catalytic Subunit, Chain A, domain 1"/>
    <property type="match status" value="1"/>
</dbReference>
<evidence type="ECO:0000256" key="14">
    <source>
        <dbReference type="ARBA" id="ARBA00023160"/>
    </source>
</evidence>
<keyword evidence="6 17" id="KW-0812">Transmembrane</keyword>